<name>A0A081BNA5_9BACT</name>
<evidence type="ECO:0000313" key="2">
    <source>
        <dbReference type="EMBL" id="GAK51871.1"/>
    </source>
</evidence>
<proteinExistence type="inferred from homology"/>
<reference evidence="2" key="1">
    <citation type="journal article" date="2015" name="PeerJ">
        <title>First genomic representation of candidate bacterial phylum KSB3 points to enhanced environmental sensing as a trigger of wastewater bulking.</title>
        <authorList>
            <person name="Sekiguchi Y."/>
            <person name="Ohashi A."/>
            <person name="Parks D.H."/>
            <person name="Yamauchi T."/>
            <person name="Tyson G.W."/>
            <person name="Hugenholtz P."/>
        </authorList>
    </citation>
    <scope>NUCLEOTIDE SEQUENCE [LARGE SCALE GENOMIC DNA]</scope>
</reference>
<dbReference type="InterPro" id="IPR036390">
    <property type="entry name" value="WH_DNA-bd_sf"/>
</dbReference>
<dbReference type="HOGENOM" id="CLU_036604_13_1_0"/>
<dbReference type="InterPro" id="IPR011991">
    <property type="entry name" value="ArsR-like_HTH"/>
</dbReference>
<dbReference type="AlphaFoldDB" id="A0A081BNA5"/>
<accession>A0A081BNA5</accession>
<dbReference type="EMBL" id="DF820457">
    <property type="protein sequence ID" value="GAK51871.1"/>
    <property type="molecule type" value="Genomic_DNA"/>
</dbReference>
<gene>
    <name evidence="2" type="ORF">U14_03117</name>
</gene>
<dbReference type="STRING" id="1499966.U14_03117"/>
<dbReference type="SUPFAM" id="SSF53067">
    <property type="entry name" value="Actin-like ATPase domain"/>
    <property type="match status" value="1"/>
</dbReference>
<dbReference type="SUPFAM" id="SSF46785">
    <property type="entry name" value="Winged helix' DNA-binding domain"/>
    <property type="match status" value="1"/>
</dbReference>
<dbReference type="CDD" id="cd00090">
    <property type="entry name" value="HTH_ARSR"/>
    <property type="match status" value="1"/>
</dbReference>
<dbReference type="Gene3D" id="1.10.10.10">
    <property type="entry name" value="Winged helix-like DNA-binding domain superfamily/Winged helix DNA-binding domain"/>
    <property type="match status" value="1"/>
</dbReference>
<comment type="similarity">
    <text evidence="1">Belongs to the ROK (NagC/XylR) family.</text>
</comment>
<organism evidence="2">
    <name type="scientific">Candidatus Moduliflexus flocculans</name>
    <dbReference type="NCBI Taxonomy" id="1499966"/>
    <lineage>
        <taxon>Bacteria</taxon>
        <taxon>Candidatus Moduliflexota</taxon>
        <taxon>Candidatus Moduliflexia</taxon>
        <taxon>Candidatus Moduliflexales</taxon>
        <taxon>Candidatus Moduliflexaceae</taxon>
    </lineage>
</organism>
<evidence type="ECO:0000313" key="3">
    <source>
        <dbReference type="Proteomes" id="UP000030700"/>
    </source>
</evidence>
<dbReference type="InterPro" id="IPR043129">
    <property type="entry name" value="ATPase_NBD"/>
</dbReference>
<dbReference type="Pfam" id="PF13412">
    <property type="entry name" value="HTH_24"/>
    <property type="match status" value="1"/>
</dbReference>
<dbReference type="Gene3D" id="3.30.420.40">
    <property type="match status" value="2"/>
</dbReference>
<sequence>MKPIVIDQNAIRSENRRRILHLLVRERELTILEISQALEISIPTVTKNINQFIAEGIAEEAGTSASTGGRRPAIIRFLPNAYYSIGVEFSAERVIRIVLANLDSHIEDSLNLVCPDFQDMPSIMASICEQINATLNERHISLKHVLGIGFALPGTVNEDRKFLYAAPSLGIGQILFSDYEALFRLPIFVENDANAAVMAELALGDLPAMKNVVFLSILPHSIRGGIVVGGHLYHGCNKRAGKFSHIAIALDGAPCSCGRSGCWESFASINALLGMYRERTGASASVDGIFARMKAGEATAQQTLDQYANYVAIGIRNILLIQDPHYVILGGVLSRFEEEFLPLLREKIFSGHAILQQDDVQIICASLKEDAAILGAALLPLEKIYTAHE</sequence>
<dbReference type="PANTHER" id="PTHR18964:SF149">
    <property type="entry name" value="BIFUNCTIONAL UDP-N-ACETYLGLUCOSAMINE 2-EPIMERASE_N-ACETYLMANNOSAMINE KINASE"/>
    <property type="match status" value="1"/>
</dbReference>
<dbReference type="InterPro" id="IPR036388">
    <property type="entry name" value="WH-like_DNA-bd_sf"/>
</dbReference>
<evidence type="ECO:0000256" key="1">
    <source>
        <dbReference type="ARBA" id="ARBA00006479"/>
    </source>
</evidence>
<keyword evidence="3" id="KW-1185">Reference proteome</keyword>
<dbReference type="Pfam" id="PF00480">
    <property type="entry name" value="ROK"/>
    <property type="match status" value="1"/>
</dbReference>
<dbReference type="PANTHER" id="PTHR18964">
    <property type="entry name" value="ROK (REPRESSOR, ORF, KINASE) FAMILY"/>
    <property type="match status" value="1"/>
</dbReference>
<dbReference type="InterPro" id="IPR000600">
    <property type="entry name" value="ROK"/>
</dbReference>
<protein>
    <submittedName>
        <fullName evidence="2">Predicted transcriptional regulator of the xylose operon, XylR</fullName>
    </submittedName>
</protein>
<dbReference type="Proteomes" id="UP000030700">
    <property type="component" value="Unassembled WGS sequence"/>
</dbReference>